<gene>
    <name evidence="9 10" type="primary">secE</name>
    <name evidence="10" type="ORF">H9L01_01870</name>
</gene>
<dbReference type="HAMAP" id="MF_00422">
    <property type="entry name" value="SecE"/>
    <property type="match status" value="1"/>
</dbReference>
<dbReference type="InterPro" id="IPR001901">
    <property type="entry name" value="Translocase_SecE/Sec61-g"/>
</dbReference>
<sequence length="60" mass="7070">MSWFSIAGIKEEIRKIRWPNRKEMSRNTTIVITFVLFFVAYFFLTEFVLIRALKLLGIGG</sequence>
<keyword evidence="3 9" id="KW-1003">Cell membrane</keyword>
<dbReference type="PANTHER" id="PTHR33910">
    <property type="entry name" value="PROTEIN TRANSLOCASE SUBUNIT SECE"/>
    <property type="match status" value="1"/>
</dbReference>
<organism evidence="10 11">
    <name type="scientific">Erysipelothrix inopinata</name>
    <dbReference type="NCBI Taxonomy" id="225084"/>
    <lineage>
        <taxon>Bacteria</taxon>
        <taxon>Bacillati</taxon>
        <taxon>Bacillota</taxon>
        <taxon>Erysipelotrichia</taxon>
        <taxon>Erysipelotrichales</taxon>
        <taxon>Erysipelotrichaceae</taxon>
        <taxon>Erysipelothrix</taxon>
    </lineage>
</organism>
<comment type="subunit">
    <text evidence="9">Component of the Sec protein translocase complex. Heterotrimer consisting of SecY, SecE and SecG subunits. The heterotrimers can form oligomers, although 1 heterotrimer is thought to be able to translocate proteins. Interacts with the ribosome. Interacts with SecDF, and other proteins may be involved. Interacts with SecA.</text>
</comment>
<dbReference type="GO" id="GO:0008320">
    <property type="term" value="F:protein transmembrane transporter activity"/>
    <property type="evidence" value="ECO:0007669"/>
    <property type="project" value="UniProtKB-UniRule"/>
</dbReference>
<dbReference type="InterPro" id="IPR038379">
    <property type="entry name" value="SecE_sf"/>
</dbReference>
<evidence type="ECO:0000313" key="11">
    <source>
        <dbReference type="Proteomes" id="UP000515928"/>
    </source>
</evidence>
<dbReference type="Proteomes" id="UP000515928">
    <property type="component" value="Chromosome"/>
</dbReference>
<feature type="transmembrane region" description="Helical" evidence="9">
    <location>
        <begin position="30"/>
        <end position="50"/>
    </location>
</feature>
<dbReference type="Pfam" id="PF00584">
    <property type="entry name" value="SecE"/>
    <property type="match status" value="1"/>
</dbReference>
<dbReference type="InterPro" id="IPR005807">
    <property type="entry name" value="SecE_bac"/>
</dbReference>
<dbReference type="GO" id="GO:0009306">
    <property type="term" value="P:protein secretion"/>
    <property type="evidence" value="ECO:0007669"/>
    <property type="project" value="UniProtKB-UniRule"/>
</dbReference>
<evidence type="ECO:0000256" key="4">
    <source>
        <dbReference type="ARBA" id="ARBA00022692"/>
    </source>
</evidence>
<dbReference type="RefSeq" id="WP_187534286.1">
    <property type="nucleotide sequence ID" value="NZ_CBCSHU010000001.1"/>
</dbReference>
<evidence type="ECO:0000256" key="3">
    <source>
        <dbReference type="ARBA" id="ARBA00022475"/>
    </source>
</evidence>
<evidence type="ECO:0000256" key="9">
    <source>
        <dbReference type="HAMAP-Rule" id="MF_00422"/>
    </source>
</evidence>
<keyword evidence="6 9" id="KW-1133">Transmembrane helix</keyword>
<dbReference type="NCBIfam" id="TIGR00964">
    <property type="entry name" value="secE_bact"/>
    <property type="match status" value="1"/>
</dbReference>
<name>A0A7G9RZW1_9FIRM</name>
<keyword evidence="4 9" id="KW-0812">Transmembrane</keyword>
<protein>
    <recommendedName>
        <fullName evidence="9">Protein translocase subunit SecE</fullName>
    </recommendedName>
</protein>
<evidence type="ECO:0000256" key="5">
    <source>
        <dbReference type="ARBA" id="ARBA00022927"/>
    </source>
</evidence>
<dbReference type="GO" id="GO:0006605">
    <property type="term" value="P:protein targeting"/>
    <property type="evidence" value="ECO:0007669"/>
    <property type="project" value="UniProtKB-UniRule"/>
</dbReference>
<dbReference type="PANTHER" id="PTHR33910:SF1">
    <property type="entry name" value="PROTEIN TRANSLOCASE SUBUNIT SECE"/>
    <property type="match status" value="1"/>
</dbReference>
<proteinExistence type="inferred from homology"/>
<dbReference type="KEGG" id="eio:H9L01_01870"/>
<evidence type="ECO:0000256" key="2">
    <source>
        <dbReference type="ARBA" id="ARBA00022448"/>
    </source>
</evidence>
<keyword evidence="8 9" id="KW-0472">Membrane</keyword>
<keyword evidence="2 9" id="KW-0813">Transport</keyword>
<accession>A0A7G9RZW1</accession>
<dbReference type="GO" id="GO:0043952">
    <property type="term" value="P:protein transport by the Sec complex"/>
    <property type="evidence" value="ECO:0007669"/>
    <property type="project" value="UniProtKB-UniRule"/>
</dbReference>
<evidence type="ECO:0000256" key="6">
    <source>
        <dbReference type="ARBA" id="ARBA00022989"/>
    </source>
</evidence>
<keyword evidence="7 9" id="KW-0811">Translocation</keyword>
<dbReference type="EMBL" id="CP060715">
    <property type="protein sequence ID" value="QNN61136.1"/>
    <property type="molecule type" value="Genomic_DNA"/>
</dbReference>
<keyword evidence="11" id="KW-1185">Reference proteome</keyword>
<comment type="similarity">
    <text evidence="9">Belongs to the SecE/SEC61-gamma family.</text>
</comment>
<dbReference type="Gene3D" id="1.20.5.1030">
    <property type="entry name" value="Preprotein translocase secy subunit"/>
    <property type="match status" value="1"/>
</dbReference>
<evidence type="ECO:0000313" key="10">
    <source>
        <dbReference type="EMBL" id="QNN61136.1"/>
    </source>
</evidence>
<keyword evidence="5 9" id="KW-0653">Protein transport</keyword>
<reference evidence="10 11" key="1">
    <citation type="submission" date="2020-08" db="EMBL/GenBank/DDBJ databases">
        <title>Genome sequence of Erysipelothrix inopinata DSM 15511T.</title>
        <authorList>
            <person name="Hyun D.-W."/>
            <person name="Bae J.-W."/>
        </authorList>
    </citation>
    <scope>NUCLEOTIDE SEQUENCE [LARGE SCALE GENOMIC DNA]</scope>
    <source>
        <strain evidence="10 11">DSM 15511</strain>
    </source>
</reference>
<evidence type="ECO:0000256" key="1">
    <source>
        <dbReference type="ARBA" id="ARBA00004370"/>
    </source>
</evidence>
<dbReference type="GO" id="GO:0065002">
    <property type="term" value="P:intracellular protein transmembrane transport"/>
    <property type="evidence" value="ECO:0007669"/>
    <property type="project" value="UniProtKB-UniRule"/>
</dbReference>
<evidence type="ECO:0000256" key="7">
    <source>
        <dbReference type="ARBA" id="ARBA00023010"/>
    </source>
</evidence>
<evidence type="ECO:0000256" key="8">
    <source>
        <dbReference type="ARBA" id="ARBA00023136"/>
    </source>
</evidence>
<comment type="subcellular location">
    <subcellularLocation>
        <location evidence="9">Cell membrane</location>
        <topology evidence="9">Single-pass membrane protein</topology>
    </subcellularLocation>
    <subcellularLocation>
        <location evidence="1">Membrane</location>
    </subcellularLocation>
</comment>
<comment type="function">
    <text evidence="9">Essential subunit of the Sec protein translocation channel SecYEG. Clamps together the 2 halves of SecY. May contact the channel plug during translocation.</text>
</comment>
<dbReference type="AlphaFoldDB" id="A0A7G9RZW1"/>
<dbReference type="GO" id="GO:0005886">
    <property type="term" value="C:plasma membrane"/>
    <property type="evidence" value="ECO:0007669"/>
    <property type="project" value="UniProtKB-SubCell"/>
</dbReference>